<evidence type="ECO:0000256" key="16">
    <source>
        <dbReference type="SAM" id="SignalP"/>
    </source>
</evidence>
<dbReference type="Pfam" id="PF07732">
    <property type="entry name" value="Cu-oxidase_3"/>
    <property type="match status" value="1"/>
</dbReference>
<evidence type="ECO:0000256" key="14">
    <source>
        <dbReference type="ARBA" id="ARBA00023157"/>
    </source>
</evidence>
<dbReference type="AlphaFoldDB" id="H2Z3W6"/>
<dbReference type="FunFam" id="2.60.40.420:FF:000002">
    <property type="entry name" value="Hephaestin like 1"/>
    <property type="match status" value="3"/>
</dbReference>
<evidence type="ECO:0000256" key="3">
    <source>
        <dbReference type="ARBA" id="ARBA00010609"/>
    </source>
</evidence>
<keyword evidence="5" id="KW-0813">Transport</keyword>
<dbReference type="GO" id="GO:0005507">
    <property type="term" value="F:copper ion binding"/>
    <property type="evidence" value="ECO:0007669"/>
    <property type="project" value="InterPro"/>
</dbReference>
<evidence type="ECO:0000259" key="18">
    <source>
        <dbReference type="Pfam" id="PF07731"/>
    </source>
</evidence>
<keyword evidence="8 16" id="KW-0732">Signal</keyword>
<evidence type="ECO:0000256" key="7">
    <source>
        <dbReference type="ARBA" id="ARBA00022723"/>
    </source>
</evidence>
<feature type="domain" description="Plastocyanin-like" evidence="17">
    <location>
        <begin position="255"/>
        <end position="347"/>
    </location>
</feature>
<dbReference type="GO" id="GO:0004322">
    <property type="term" value="F:ferroxidase activity"/>
    <property type="evidence" value="ECO:0007669"/>
    <property type="project" value="UniProtKB-EC"/>
</dbReference>
<comment type="subcellular location">
    <subcellularLocation>
        <location evidence="2">Membrane</location>
        <topology evidence="2">Single-pass membrane protein</topology>
    </subcellularLocation>
</comment>
<dbReference type="STRING" id="51511.ENSCSAVP00000012278"/>
<dbReference type="GeneTree" id="ENSGT00940000170820"/>
<dbReference type="Proteomes" id="UP000007875">
    <property type="component" value="Unassembled WGS sequence"/>
</dbReference>
<keyword evidence="10" id="KW-1133">Transmembrane helix</keyword>
<keyword evidence="9" id="KW-0677">Repeat</keyword>
<evidence type="ECO:0000256" key="15">
    <source>
        <dbReference type="ARBA" id="ARBA00023180"/>
    </source>
</evidence>
<dbReference type="Pfam" id="PF00394">
    <property type="entry name" value="Cu-oxidase"/>
    <property type="match status" value="1"/>
</dbReference>
<accession>H2Z3W6</accession>
<feature type="domain" description="Plastocyanin-like" evidence="19">
    <location>
        <begin position="89"/>
        <end position="199"/>
    </location>
</feature>
<keyword evidence="15" id="KW-0325">Glycoprotein</keyword>
<dbReference type="InterPro" id="IPR008972">
    <property type="entry name" value="Cupredoxin"/>
</dbReference>
<evidence type="ECO:0000313" key="20">
    <source>
        <dbReference type="Ensembl" id="ENSCSAVP00000012278.1"/>
    </source>
</evidence>
<name>H2Z3W6_CIOSA</name>
<dbReference type="InterPro" id="IPR002355">
    <property type="entry name" value="Cu_oxidase_Cu_BS"/>
</dbReference>
<evidence type="ECO:0000256" key="13">
    <source>
        <dbReference type="ARBA" id="ARBA00023136"/>
    </source>
</evidence>
<sequence>MRVLSLIALALLLAIVEARNKTYYLAINEIIWDYAPSGLNLVTGNRLEDEKIARIYSSMYIGKRYKKAVFRAYTNSSFTEPLPHDPNLGFMGPTIRAEVQDVVTVHLFNNASRPYSVHPHGVFYTKANEGALYADNTTSADKADDGVPPGGTYVYEWDVRPEYGPTDDDTNCLTWAYHSHNHSPVDINSGLIGAFIVCKPGMLDKAMLGKKAFVAMFFIPFEIETWYFRDNLRVSFTIPNWETVDTTEKYFVKGNKMHIINGYMYGNTPGYNVCQGDTISWHVLGMGSNRDLHPIQFQGQTVLKNHHRTDSLILIPATFSTLIMRAETPGRWLIACKLYSHFTEGMTALLNVDPGCGQHDQETLDGEVRDLYVKAEEVMWDFGPSGVNPITELPLDDPAEDSAVFFSRGADRIGGVYKKAVFRGYTDANFNVTTTRTPDMGILGPVIAAEVGDTIRVTFLNNATHPFNIEPHGVSFTEASSVSAGQQHVYTCRYLLELKLPKGCAIETSKKVFGTIPTSHSPEDDDPKCLTYIYTSSVNYIKDSNSGLIGPILVCKRGKLRKEMRKRHKYMMLTVYDESKSWYFNDNLRQFLPNPDIVNLKDEDFKESNLMHSINGRMYGNLEGMDICVNKDTRFHMMAVGTKTDIHSVKFDGINTKFNGVLGGAITLFPHMSKTVSVRGELPGTGQLFCRVNDHLAAGMLTTYTVDNHRSTRFPRSMRTYYIAAEEVEWNYNEAGLNIDHQSVDIPGNHGYDHAHHIPGVLIGSTYKKVVYVEYTDRQFNQVKPKPVHLGIMGPIIKGEVGDTIRVIFRNYANRTYNMYPWGAIDRSSYQRSVRNAAPGQTVTYFWRIPKSAAPDDDQPSCQSSIYVSTVDKVNDVNDGLIGPLLICNRGAQQPDAEFFLLFAIIDENQSHNLDANIRRFLNADPAQFDKTDETFVESNKMKAINGYLSHVPGLVMTENDLVRWHLIGWGSEKDYHSVHFHGNTYIHVSKGSHRGDTFDVFPGFMGTVDMRAIAVGEWLLHCHVFDHMHGGMEATYTV</sequence>
<dbReference type="InParanoid" id="H2Z3W6"/>
<dbReference type="InterPro" id="IPR011707">
    <property type="entry name" value="Cu-oxidase-like_N"/>
</dbReference>
<dbReference type="PROSITE" id="PS00080">
    <property type="entry name" value="MULTICOPPER_OXIDASE2"/>
    <property type="match status" value="1"/>
</dbReference>
<dbReference type="OMA" id="TTDHYAG"/>
<keyword evidence="21" id="KW-1185">Reference proteome</keyword>
<dbReference type="Ensembl" id="ENSCSAVT00000012421.1">
    <property type="protein sequence ID" value="ENSCSAVP00000012278.1"/>
    <property type="gene ID" value="ENSCSAVG00000007232.1"/>
</dbReference>
<dbReference type="GO" id="GO:0006826">
    <property type="term" value="P:iron ion transport"/>
    <property type="evidence" value="ECO:0007669"/>
    <property type="project" value="TreeGrafter"/>
</dbReference>
<dbReference type="eggNOG" id="KOG1263">
    <property type="taxonomic scope" value="Eukaryota"/>
</dbReference>
<dbReference type="Gene3D" id="2.60.40.420">
    <property type="entry name" value="Cupredoxins - blue copper proteins"/>
    <property type="match status" value="5"/>
</dbReference>
<evidence type="ECO:0000313" key="21">
    <source>
        <dbReference type="Proteomes" id="UP000007875"/>
    </source>
</evidence>
<evidence type="ECO:0000256" key="11">
    <source>
        <dbReference type="ARBA" id="ARBA00023002"/>
    </source>
</evidence>
<dbReference type="SUPFAM" id="SSF49503">
    <property type="entry name" value="Cupredoxins"/>
    <property type="match status" value="6"/>
</dbReference>
<evidence type="ECO:0000256" key="8">
    <source>
        <dbReference type="ARBA" id="ARBA00022729"/>
    </source>
</evidence>
<evidence type="ECO:0000259" key="17">
    <source>
        <dbReference type="Pfam" id="PF00394"/>
    </source>
</evidence>
<dbReference type="InterPro" id="IPR001117">
    <property type="entry name" value="Cu-oxidase_2nd"/>
</dbReference>
<protein>
    <recommendedName>
        <fullName evidence="4">ferroxidase</fullName>
        <ecNumber evidence="4">1.16.3.1</ecNumber>
    </recommendedName>
</protein>
<keyword evidence="14" id="KW-1015">Disulfide bond</keyword>
<evidence type="ECO:0000256" key="10">
    <source>
        <dbReference type="ARBA" id="ARBA00022989"/>
    </source>
</evidence>
<dbReference type="PROSITE" id="PS00079">
    <property type="entry name" value="MULTICOPPER_OXIDASE1"/>
    <property type="match status" value="2"/>
</dbReference>
<dbReference type="Pfam" id="PF07731">
    <property type="entry name" value="Cu-oxidase_2"/>
    <property type="match status" value="1"/>
</dbReference>
<evidence type="ECO:0000256" key="1">
    <source>
        <dbReference type="ARBA" id="ARBA00001935"/>
    </source>
</evidence>
<proteinExistence type="inferred from homology"/>
<keyword evidence="11" id="KW-0560">Oxidoreductase</keyword>
<evidence type="ECO:0000259" key="19">
    <source>
        <dbReference type="Pfam" id="PF07732"/>
    </source>
</evidence>
<dbReference type="GO" id="GO:0005886">
    <property type="term" value="C:plasma membrane"/>
    <property type="evidence" value="ECO:0007669"/>
    <property type="project" value="TreeGrafter"/>
</dbReference>
<evidence type="ECO:0000256" key="2">
    <source>
        <dbReference type="ARBA" id="ARBA00004167"/>
    </source>
</evidence>
<reference evidence="20" key="2">
    <citation type="submission" date="2025-08" db="UniProtKB">
        <authorList>
            <consortium name="Ensembl"/>
        </authorList>
    </citation>
    <scope>IDENTIFICATION</scope>
</reference>
<evidence type="ECO:0000256" key="12">
    <source>
        <dbReference type="ARBA" id="ARBA00023065"/>
    </source>
</evidence>
<evidence type="ECO:0000256" key="6">
    <source>
        <dbReference type="ARBA" id="ARBA00022692"/>
    </source>
</evidence>
<dbReference type="InterPro" id="IPR045087">
    <property type="entry name" value="Cu-oxidase_fam"/>
</dbReference>
<evidence type="ECO:0000256" key="9">
    <source>
        <dbReference type="ARBA" id="ARBA00022737"/>
    </source>
</evidence>
<feature type="signal peptide" evidence="16">
    <location>
        <begin position="1"/>
        <end position="18"/>
    </location>
</feature>
<keyword evidence="7" id="KW-0479">Metal-binding</keyword>
<dbReference type="PANTHER" id="PTHR11709:SF504">
    <property type="entry name" value="PLASTOCYANIN-LIKE DOMAIN-CONTAINING PROTEIN"/>
    <property type="match status" value="1"/>
</dbReference>
<keyword evidence="13" id="KW-0472">Membrane</keyword>
<keyword evidence="12" id="KW-0406">Ion transport</keyword>
<reference evidence="21" key="1">
    <citation type="submission" date="2003-08" db="EMBL/GenBank/DDBJ databases">
        <authorList>
            <person name="Birren B."/>
            <person name="Nusbaum C."/>
            <person name="Abebe A."/>
            <person name="Abouelleil A."/>
            <person name="Adekoya E."/>
            <person name="Ait-zahra M."/>
            <person name="Allen N."/>
            <person name="Allen T."/>
            <person name="An P."/>
            <person name="Anderson M."/>
            <person name="Anderson S."/>
            <person name="Arachchi H."/>
            <person name="Armbruster J."/>
            <person name="Bachantsang P."/>
            <person name="Baldwin J."/>
            <person name="Barry A."/>
            <person name="Bayul T."/>
            <person name="Blitshsteyn B."/>
            <person name="Bloom T."/>
            <person name="Blye J."/>
            <person name="Boguslavskiy L."/>
            <person name="Borowsky M."/>
            <person name="Boukhgalter B."/>
            <person name="Brunache A."/>
            <person name="Butler J."/>
            <person name="Calixte N."/>
            <person name="Calvo S."/>
            <person name="Camarata J."/>
            <person name="Campo K."/>
            <person name="Chang J."/>
            <person name="Cheshatsang Y."/>
            <person name="Citroen M."/>
            <person name="Collymore A."/>
            <person name="Considine T."/>
            <person name="Cook A."/>
            <person name="Cooke P."/>
            <person name="Corum B."/>
            <person name="Cuomo C."/>
            <person name="David R."/>
            <person name="Dawoe T."/>
            <person name="Degray S."/>
            <person name="Dodge S."/>
            <person name="Dooley K."/>
            <person name="Dorje P."/>
            <person name="Dorjee K."/>
            <person name="Dorris L."/>
            <person name="Duffey N."/>
            <person name="Dupes A."/>
            <person name="Elkins T."/>
            <person name="Engels R."/>
            <person name="Erickson J."/>
            <person name="Farina A."/>
            <person name="Faro S."/>
            <person name="Ferreira P."/>
            <person name="Fischer H."/>
            <person name="Fitzgerald M."/>
            <person name="Foley K."/>
            <person name="Gage D."/>
            <person name="Galagan J."/>
            <person name="Gearin G."/>
            <person name="Gnerre S."/>
            <person name="Gnirke A."/>
            <person name="Goyette A."/>
            <person name="Graham J."/>
            <person name="Grandbois E."/>
            <person name="Gyaltsen K."/>
            <person name="Hafez N."/>
            <person name="Hagopian D."/>
            <person name="Hagos B."/>
            <person name="Hall J."/>
            <person name="Hatcher B."/>
            <person name="Heller A."/>
            <person name="Higgins H."/>
            <person name="Honan T."/>
            <person name="Horn A."/>
            <person name="Houde N."/>
            <person name="Hughes L."/>
            <person name="Hulme W."/>
            <person name="Husby E."/>
            <person name="Iliev I."/>
            <person name="Jaffe D."/>
            <person name="Jones C."/>
            <person name="Kamal M."/>
            <person name="Kamat A."/>
            <person name="Kamvysselis M."/>
            <person name="Karlsson E."/>
            <person name="Kells C."/>
            <person name="Kieu A."/>
            <person name="Kisner P."/>
            <person name="Kodira C."/>
            <person name="Kulbokas E."/>
            <person name="Labutti K."/>
            <person name="Lama D."/>
            <person name="Landers T."/>
            <person name="Leger J."/>
            <person name="Levine S."/>
            <person name="Lewis D."/>
            <person name="Lewis T."/>
            <person name="Lindblad-toh K."/>
            <person name="Liu X."/>
            <person name="Lokyitsang T."/>
            <person name="Lokyitsang Y."/>
            <person name="Lucien O."/>
            <person name="Lui A."/>
            <person name="Ma L.J."/>
            <person name="Mabbitt R."/>
            <person name="Macdonald J."/>
            <person name="Maclean C."/>
            <person name="Major J."/>
            <person name="Manning J."/>
            <person name="Marabella R."/>
            <person name="Maru K."/>
            <person name="Matthews C."/>
            <person name="Mauceli E."/>
            <person name="Mccarthy M."/>
            <person name="Mcdonough S."/>
            <person name="Mcghee T."/>
            <person name="Meldrim J."/>
            <person name="Meneus L."/>
            <person name="Mesirov J."/>
            <person name="Mihalev A."/>
            <person name="Mihova T."/>
            <person name="Mikkelsen T."/>
            <person name="Mlenga V."/>
            <person name="Moru K."/>
            <person name="Mozes J."/>
            <person name="Mulrain L."/>
            <person name="Munson G."/>
            <person name="Naylor J."/>
            <person name="Newes C."/>
            <person name="Nguyen C."/>
            <person name="Nguyen N."/>
            <person name="Nguyen T."/>
            <person name="Nicol R."/>
            <person name="Nielsen C."/>
            <person name="Nizzari M."/>
            <person name="Norbu C."/>
            <person name="Norbu N."/>
            <person name="O'donnell P."/>
            <person name="Okoawo O."/>
            <person name="O'leary S."/>
            <person name="Omotosho B."/>
            <person name="O'neill K."/>
            <person name="Osman S."/>
            <person name="Parker S."/>
            <person name="Perrin D."/>
            <person name="Phunkhang P."/>
            <person name="Piqani B."/>
            <person name="Purcell S."/>
            <person name="Rachupka T."/>
            <person name="Ramasamy U."/>
            <person name="Rameau R."/>
            <person name="Ray V."/>
            <person name="Raymond C."/>
            <person name="Retta R."/>
            <person name="Richardson S."/>
            <person name="Rise C."/>
            <person name="Rodriguez J."/>
            <person name="Rogers J."/>
            <person name="Rogov P."/>
            <person name="Rutman M."/>
            <person name="Schupbach R."/>
            <person name="Seaman C."/>
            <person name="Settipalli S."/>
            <person name="Sharpe T."/>
            <person name="Sheridan J."/>
            <person name="Sherpa N."/>
            <person name="Shi J."/>
            <person name="Smirnov S."/>
            <person name="Smith C."/>
            <person name="Sougnez C."/>
            <person name="Spencer B."/>
            <person name="Stalker J."/>
            <person name="Stange-thomann N."/>
            <person name="Stavropoulos S."/>
            <person name="Stetson K."/>
            <person name="Stone C."/>
            <person name="Stone S."/>
            <person name="Stubbs M."/>
            <person name="Talamas J."/>
            <person name="Tchuinga P."/>
            <person name="Tenzing P."/>
            <person name="Tesfaye S."/>
            <person name="Theodore J."/>
            <person name="Thoulutsang Y."/>
            <person name="Topham K."/>
            <person name="Towey S."/>
            <person name="Tsamla T."/>
            <person name="Tsomo N."/>
            <person name="Vallee D."/>
            <person name="Vassiliev H."/>
            <person name="Venkataraman V."/>
            <person name="Vinson J."/>
            <person name="Vo A."/>
            <person name="Wade C."/>
            <person name="Wang S."/>
            <person name="Wangchuk T."/>
            <person name="Wangdi T."/>
            <person name="Whittaker C."/>
            <person name="Wilkinson J."/>
            <person name="Wu Y."/>
            <person name="Wyman D."/>
            <person name="Yadav S."/>
            <person name="Yang S."/>
            <person name="Yang X."/>
            <person name="Yeager S."/>
            <person name="Yee E."/>
            <person name="Young G."/>
            <person name="Zainoun J."/>
            <person name="Zembeck L."/>
            <person name="Zimmer A."/>
            <person name="Zody M."/>
            <person name="Lander E."/>
        </authorList>
    </citation>
    <scope>NUCLEOTIDE SEQUENCE [LARGE SCALE GENOMIC DNA]</scope>
</reference>
<dbReference type="InterPro" id="IPR011706">
    <property type="entry name" value="Cu-oxidase_C"/>
</dbReference>
<dbReference type="EC" id="1.16.3.1" evidence="4"/>
<comment type="cofactor">
    <cofactor evidence="1">
        <name>Cu cation</name>
        <dbReference type="ChEBI" id="CHEBI:23378"/>
    </cofactor>
</comment>
<organism evidence="20 21">
    <name type="scientific">Ciona savignyi</name>
    <name type="common">Pacific transparent sea squirt</name>
    <dbReference type="NCBI Taxonomy" id="51511"/>
    <lineage>
        <taxon>Eukaryota</taxon>
        <taxon>Metazoa</taxon>
        <taxon>Chordata</taxon>
        <taxon>Tunicata</taxon>
        <taxon>Ascidiacea</taxon>
        <taxon>Phlebobranchia</taxon>
        <taxon>Cionidae</taxon>
        <taxon>Ciona</taxon>
    </lineage>
</organism>
<dbReference type="PANTHER" id="PTHR11709">
    <property type="entry name" value="MULTI-COPPER OXIDASE"/>
    <property type="match status" value="1"/>
</dbReference>
<feature type="domain" description="Plastocyanin-like" evidence="18">
    <location>
        <begin position="949"/>
        <end position="1037"/>
    </location>
</feature>
<reference evidence="20" key="3">
    <citation type="submission" date="2025-09" db="UniProtKB">
        <authorList>
            <consortium name="Ensembl"/>
        </authorList>
    </citation>
    <scope>IDENTIFICATION</scope>
</reference>
<evidence type="ECO:0000256" key="5">
    <source>
        <dbReference type="ARBA" id="ARBA00022448"/>
    </source>
</evidence>
<dbReference type="InterPro" id="IPR033138">
    <property type="entry name" value="Cu_oxidase_CS"/>
</dbReference>
<keyword evidence="6" id="KW-0812">Transmembrane</keyword>
<evidence type="ECO:0000256" key="4">
    <source>
        <dbReference type="ARBA" id="ARBA00013107"/>
    </source>
</evidence>
<feature type="chain" id="PRO_5005683206" description="ferroxidase" evidence="16">
    <location>
        <begin position="19"/>
        <end position="1039"/>
    </location>
</feature>
<comment type="similarity">
    <text evidence="3">Belongs to the multicopper oxidase family.</text>
</comment>